<accession>A0A564YFQ8</accession>
<gene>
    <name evidence="1" type="ORF">WMSIL1_LOCUS5573</name>
</gene>
<sequence>MCVLTQSIDYKQPFIRYTQGTLLRQTNLPLVNPSPPIPYFPLRLFTEVYSI</sequence>
<protein>
    <submittedName>
        <fullName evidence="1">Uncharacterized protein</fullName>
    </submittedName>
</protein>
<evidence type="ECO:0000313" key="2">
    <source>
        <dbReference type="Proteomes" id="UP000321570"/>
    </source>
</evidence>
<name>A0A564YFQ8_HYMDI</name>
<proteinExistence type="predicted"/>
<keyword evidence="2" id="KW-1185">Reference proteome</keyword>
<dbReference type="EMBL" id="CABIJS010000177">
    <property type="protein sequence ID" value="VUZ45453.1"/>
    <property type="molecule type" value="Genomic_DNA"/>
</dbReference>
<evidence type="ECO:0000313" key="1">
    <source>
        <dbReference type="EMBL" id="VUZ45453.1"/>
    </source>
</evidence>
<organism evidence="1 2">
    <name type="scientific">Hymenolepis diminuta</name>
    <name type="common">Rat tapeworm</name>
    <dbReference type="NCBI Taxonomy" id="6216"/>
    <lineage>
        <taxon>Eukaryota</taxon>
        <taxon>Metazoa</taxon>
        <taxon>Spiralia</taxon>
        <taxon>Lophotrochozoa</taxon>
        <taxon>Platyhelminthes</taxon>
        <taxon>Cestoda</taxon>
        <taxon>Eucestoda</taxon>
        <taxon>Cyclophyllidea</taxon>
        <taxon>Hymenolepididae</taxon>
        <taxon>Hymenolepis</taxon>
    </lineage>
</organism>
<dbReference type="Proteomes" id="UP000321570">
    <property type="component" value="Unassembled WGS sequence"/>
</dbReference>
<dbReference type="AlphaFoldDB" id="A0A564YFQ8"/>
<reference evidence="1 2" key="1">
    <citation type="submission" date="2019-07" db="EMBL/GenBank/DDBJ databases">
        <authorList>
            <person name="Jastrzebski P J."/>
            <person name="Paukszto L."/>
            <person name="Jastrzebski P J."/>
        </authorList>
    </citation>
    <scope>NUCLEOTIDE SEQUENCE [LARGE SCALE GENOMIC DNA]</scope>
    <source>
        <strain evidence="1 2">WMS-il1</strain>
    </source>
</reference>